<keyword evidence="9 15" id="KW-0472">Membrane</keyword>
<comment type="subunit">
    <text evidence="13">F-type ATPases have 2 components, F(1) - the catalytic core - and F(0) - the membrane proton channel. F(1) has five subunits: alpha(3), beta(3), gamma(1), delta(1), epsilon(1). F(0) has four main subunits: a(1), b(2) and c(10-14). The alpha and beta chains form an alternating ring which encloses part of the gamma chain. F(1) is attached to F(0) by a central stalk formed by the gamma and epsilon chains, while a peripheral stalk is formed by the delta and b chains.</text>
</comment>
<keyword evidence="8 15" id="KW-0406">Ion transport</keyword>
<dbReference type="InParanoid" id="D1C3P3"/>
<evidence type="ECO:0000256" key="17">
    <source>
        <dbReference type="SAM" id="Coils"/>
    </source>
</evidence>
<evidence type="ECO:0000313" key="18">
    <source>
        <dbReference type="EMBL" id="ACZ38860.1"/>
    </source>
</evidence>
<dbReference type="AlphaFoldDB" id="D1C3P3"/>
<evidence type="ECO:0000256" key="13">
    <source>
        <dbReference type="ARBA" id="ARBA00026054"/>
    </source>
</evidence>
<comment type="subcellular location">
    <subcellularLocation>
        <location evidence="15">Cell membrane</location>
        <topology evidence="15">Single-pass membrane protein</topology>
    </subcellularLocation>
    <subcellularLocation>
        <location evidence="14">Endomembrane system</location>
        <topology evidence="14">Single-pass membrane protein</topology>
    </subcellularLocation>
</comment>
<dbReference type="eggNOG" id="COG0711">
    <property type="taxonomic scope" value="Bacteria"/>
</dbReference>
<evidence type="ECO:0000256" key="1">
    <source>
        <dbReference type="ARBA" id="ARBA00005513"/>
    </source>
</evidence>
<keyword evidence="6 15" id="KW-0375">Hydrogen ion transport</keyword>
<comment type="function">
    <text evidence="11 15">F(1)F(0) ATP synthase produces ATP from ADP in the presence of a proton or sodium gradient. F-type ATPases consist of two structural domains, F(1) containing the extramembraneous catalytic core and F(0) containing the membrane proton channel, linked together by a central stalk and a peripheral stalk. During catalysis, ATP synthesis in the catalytic domain of F(1) is coupled via a rotary mechanism of the central stalk subunits to proton translocation.</text>
</comment>
<keyword evidence="3 15" id="KW-1003">Cell membrane</keyword>
<keyword evidence="4 15" id="KW-0138">CF(0)</keyword>
<comment type="function">
    <text evidence="12">Component of the F(0) channel, it forms part of the peripheral stalk, linking F(1) to F(0). The b'-subunit is a diverged and duplicated form of b found in plants and photosynthetic bacteria.</text>
</comment>
<dbReference type="RefSeq" id="WP_012871907.1">
    <property type="nucleotide sequence ID" value="NC_013523.1"/>
</dbReference>
<evidence type="ECO:0000256" key="7">
    <source>
        <dbReference type="ARBA" id="ARBA00022989"/>
    </source>
</evidence>
<dbReference type="SUPFAM" id="SSF81573">
    <property type="entry name" value="F1F0 ATP synthase subunit B, membrane domain"/>
    <property type="match status" value="1"/>
</dbReference>
<dbReference type="InterPro" id="IPR005864">
    <property type="entry name" value="ATP_synth_F0_bsu_bac"/>
</dbReference>
<evidence type="ECO:0000256" key="6">
    <source>
        <dbReference type="ARBA" id="ARBA00022781"/>
    </source>
</evidence>
<keyword evidence="19" id="KW-1185">Reference proteome</keyword>
<gene>
    <name evidence="15" type="primary">atpF</name>
    <name evidence="18" type="ordered locus">Sthe_1425</name>
</gene>
<dbReference type="InterPro" id="IPR028987">
    <property type="entry name" value="ATP_synth_B-like_membr_sf"/>
</dbReference>
<keyword evidence="10 15" id="KW-0066">ATP synthesis</keyword>
<evidence type="ECO:0000256" key="16">
    <source>
        <dbReference type="RuleBase" id="RU003848"/>
    </source>
</evidence>
<organism evidence="18 19">
    <name type="scientific">Sphaerobacter thermophilus (strain ATCC 49802 / DSM 20745 / KCCM 41009 / NCIMB 13125 / S 6022)</name>
    <dbReference type="NCBI Taxonomy" id="479434"/>
    <lineage>
        <taxon>Bacteria</taxon>
        <taxon>Pseudomonadati</taxon>
        <taxon>Thermomicrobiota</taxon>
        <taxon>Thermomicrobia</taxon>
        <taxon>Sphaerobacterales</taxon>
        <taxon>Sphaerobacterineae</taxon>
        <taxon>Sphaerobacteraceae</taxon>
        <taxon>Sphaerobacter</taxon>
    </lineage>
</organism>
<dbReference type="STRING" id="479434.Sthe_1425"/>
<evidence type="ECO:0000256" key="11">
    <source>
        <dbReference type="ARBA" id="ARBA00025198"/>
    </source>
</evidence>
<evidence type="ECO:0000313" key="19">
    <source>
        <dbReference type="Proteomes" id="UP000002027"/>
    </source>
</evidence>
<dbReference type="HOGENOM" id="CLU_079215_4_1_0"/>
<dbReference type="Pfam" id="PF00430">
    <property type="entry name" value="ATP-synt_B"/>
    <property type="match status" value="1"/>
</dbReference>
<dbReference type="GO" id="GO:0046933">
    <property type="term" value="F:proton-transporting ATP synthase activity, rotational mechanism"/>
    <property type="evidence" value="ECO:0007669"/>
    <property type="project" value="UniProtKB-UniRule"/>
</dbReference>
<dbReference type="HAMAP" id="MF_01398">
    <property type="entry name" value="ATP_synth_b_bprime"/>
    <property type="match status" value="1"/>
</dbReference>
<keyword evidence="2 15" id="KW-0813">Transport</keyword>
<evidence type="ECO:0000256" key="2">
    <source>
        <dbReference type="ARBA" id="ARBA00022448"/>
    </source>
</evidence>
<evidence type="ECO:0000256" key="12">
    <source>
        <dbReference type="ARBA" id="ARBA00025614"/>
    </source>
</evidence>
<reference evidence="18 19" key="2">
    <citation type="journal article" date="2010" name="Stand. Genomic Sci.">
        <title>Complete genome sequence of Desulfohalobium retbaense type strain (HR(100)).</title>
        <authorList>
            <person name="Spring S."/>
            <person name="Nolan M."/>
            <person name="Lapidus A."/>
            <person name="Glavina Del Rio T."/>
            <person name="Copeland A."/>
            <person name="Tice H."/>
            <person name="Cheng J.F."/>
            <person name="Lucas S."/>
            <person name="Land M."/>
            <person name="Chen F."/>
            <person name="Bruce D."/>
            <person name="Goodwin L."/>
            <person name="Pitluck S."/>
            <person name="Ivanova N."/>
            <person name="Mavromatis K."/>
            <person name="Mikhailova N."/>
            <person name="Pati A."/>
            <person name="Chen A."/>
            <person name="Palaniappan K."/>
            <person name="Hauser L."/>
            <person name="Chang Y.J."/>
            <person name="Jeffries C.D."/>
            <person name="Munk C."/>
            <person name="Kiss H."/>
            <person name="Chain P."/>
            <person name="Han C."/>
            <person name="Brettin T."/>
            <person name="Detter J.C."/>
            <person name="Schuler E."/>
            <person name="Goker M."/>
            <person name="Rohde M."/>
            <person name="Bristow J."/>
            <person name="Eisen J.A."/>
            <person name="Markowitz V."/>
            <person name="Hugenholtz P."/>
            <person name="Kyrpides N.C."/>
            <person name="Klenk H.P."/>
        </authorList>
    </citation>
    <scope>NUCLEOTIDE SEQUENCE [LARGE SCALE GENOMIC DNA]</scope>
    <source>
        <strain evidence="19">ATCC 49802 / DSM 20745 / S 6022</strain>
    </source>
</reference>
<reference evidence="19" key="1">
    <citation type="submission" date="2009-11" db="EMBL/GenBank/DDBJ databases">
        <title>The complete chromosome 1 of Sphaerobacter thermophilus DSM 20745.</title>
        <authorList>
            <person name="Lucas S."/>
            <person name="Copeland A."/>
            <person name="Lapidus A."/>
            <person name="Glavina del Rio T."/>
            <person name="Dalin E."/>
            <person name="Tice H."/>
            <person name="Bruce D."/>
            <person name="Goodwin L."/>
            <person name="Pitluck S."/>
            <person name="Kyrpides N."/>
            <person name="Mavromatis K."/>
            <person name="Ivanova N."/>
            <person name="Mikhailova N."/>
            <person name="LaButti K.M."/>
            <person name="Clum A."/>
            <person name="Sun H.I."/>
            <person name="Brettin T."/>
            <person name="Detter J.C."/>
            <person name="Han C."/>
            <person name="Larimer F."/>
            <person name="Land M."/>
            <person name="Hauser L."/>
            <person name="Markowitz V."/>
            <person name="Cheng J.F."/>
            <person name="Hugenholtz P."/>
            <person name="Woyke T."/>
            <person name="Wu D."/>
            <person name="Steenblock K."/>
            <person name="Schneider S."/>
            <person name="Pukall R."/>
            <person name="Goeker M."/>
            <person name="Klenk H.P."/>
            <person name="Eisen J.A."/>
        </authorList>
    </citation>
    <scope>NUCLEOTIDE SEQUENCE [LARGE SCALE GENOMIC DNA]</scope>
    <source>
        <strain evidence="19">ATCC 49802 / DSM 20745 / S 6022</strain>
    </source>
</reference>
<evidence type="ECO:0000256" key="10">
    <source>
        <dbReference type="ARBA" id="ARBA00023310"/>
    </source>
</evidence>
<proteinExistence type="inferred from homology"/>
<dbReference type="CDD" id="cd06503">
    <property type="entry name" value="ATP-synt_Fo_b"/>
    <property type="match status" value="1"/>
</dbReference>
<keyword evidence="17" id="KW-0175">Coiled coil</keyword>
<evidence type="ECO:0000256" key="15">
    <source>
        <dbReference type="HAMAP-Rule" id="MF_01398"/>
    </source>
</evidence>
<dbReference type="GO" id="GO:0012505">
    <property type="term" value="C:endomembrane system"/>
    <property type="evidence" value="ECO:0007669"/>
    <property type="project" value="UniProtKB-SubCell"/>
</dbReference>
<evidence type="ECO:0000256" key="14">
    <source>
        <dbReference type="ARBA" id="ARBA00037847"/>
    </source>
</evidence>
<sequence>MEDLGINPANLIIQLIAFVAFVAIFWKLALGPITNMLDERRRRIQEGMEAAERMQRELEATRAQNEEVLNQARREAQQILAQARENSEQMLARAQEQARAEAEQMIEKARATIQAEQQQAWQQLRQDVADLAIAAATKIVRRELDRADQARLIQETLAEAGNGRARE</sequence>
<feature type="transmembrane region" description="Helical" evidence="15">
    <location>
        <begin position="12"/>
        <end position="33"/>
    </location>
</feature>
<evidence type="ECO:0000256" key="8">
    <source>
        <dbReference type="ARBA" id="ARBA00023065"/>
    </source>
</evidence>
<evidence type="ECO:0000256" key="3">
    <source>
        <dbReference type="ARBA" id="ARBA00022475"/>
    </source>
</evidence>
<dbReference type="InterPro" id="IPR002146">
    <property type="entry name" value="ATP_synth_b/b'su_bac/chlpt"/>
</dbReference>
<evidence type="ECO:0000256" key="4">
    <source>
        <dbReference type="ARBA" id="ARBA00022547"/>
    </source>
</evidence>
<comment type="subunit">
    <text evidence="15">F-type ATPases have 2 components, F(1) - the catalytic core - and F(0) - the membrane proton channel. F(1) has five subunits: alpha(3), beta(3), gamma(1), delta(1), epsilon(1). F(0) has three main subunits: a(1), b(2) and c(10-14). The alpha and beta chains form an alternating ring which encloses part of the gamma chain. F(1) is attached to F(0) by a central stalk formed by the gamma and epsilon chains, while a peripheral stalk is formed by the delta and b chains.</text>
</comment>
<dbReference type="InterPro" id="IPR050059">
    <property type="entry name" value="ATP_synthase_B_chain"/>
</dbReference>
<dbReference type="EMBL" id="CP001823">
    <property type="protein sequence ID" value="ACZ38860.1"/>
    <property type="molecule type" value="Genomic_DNA"/>
</dbReference>
<dbReference type="NCBIfam" id="TIGR01144">
    <property type="entry name" value="ATP_synt_b"/>
    <property type="match status" value="1"/>
</dbReference>
<evidence type="ECO:0000256" key="5">
    <source>
        <dbReference type="ARBA" id="ARBA00022692"/>
    </source>
</evidence>
<name>D1C3P3_SPHTD</name>
<dbReference type="GO" id="GO:0005886">
    <property type="term" value="C:plasma membrane"/>
    <property type="evidence" value="ECO:0007669"/>
    <property type="project" value="UniProtKB-SubCell"/>
</dbReference>
<dbReference type="OrthoDB" id="5518984at2"/>
<dbReference type="GO" id="GO:0046961">
    <property type="term" value="F:proton-transporting ATPase activity, rotational mechanism"/>
    <property type="evidence" value="ECO:0007669"/>
    <property type="project" value="TreeGrafter"/>
</dbReference>
<keyword evidence="7 15" id="KW-1133">Transmembrane helix</keyword>
<protein>
    <recommendedName>
        <fullName evidence="15">ATP synthase subunit b</fullName>
    </recommendedName>
    <alternativeName>
        <fullName evidence="15">ATP synthase F(0) sector subunit b</fullName>
    </alternativeName>
    <alternativeName>
        <fullName evidence="15">ATPase subunit I</fullName>
    </alternativeName>
    <alternativeName>
        <fullName evidence="15">F-type ATPase subunit b</fullName>
        <shortName evidence="15">F-ATPase subunit b</shortName>
    </alternativeName>
</protein>
<comment type="similarity">
    <text evidence="1 15 16">Belongs to the ATPase B chain family.</text>
</comment>
<keyword evidence="5 15" id="KW-0812">Transmembrane</keyword>
<dbReference type="GO" id="GO:0045259">
    <property type="term" value="C:proton-transporting ATP synthase complex"/>
    <property type="evidence" value="ECO:0007669"/>
    <property type="project" value="UniProtKB-KW"/>
</dbReference>
<dbReference type="KEGG" id="sti:Sthe_1425"/>
<evidence type="ECO:0000256" key="9">
    <source>
        <dbReference type="ARBA" id="ARBA00023136"/>
    </source>
</evidence>
<feature type="coiled-coil region" evidence="17">
    <location>
        <begin position="37"/>
        <end position="119"/>
    </location>
</feature>
<accession>D1C3P3</accession>
<dbReference type="FunCoup" id="D1C3P3">
    <property type="interactions" value="87"/>
</dbReference>
<dbReference type="Gene3D" id="6.10.250.1580">
    <property type="match status" value="1"/>
</dbReference>
<dbReference type="PANTHER" id="PTHR33445">
    <property type="entry name" value="ATP SYNTHASE SUBUNIT B', CHLOROPLASTIC"/>
    <property type="match status" value="1"/>
</dbReference>
<dbReference type="PANTHER" id="PTHR33445:SF1">
    <property type="entry name" value="ATP SYNTHASE SUBUNIT B"/>
    <property type="match status" value="1"/>
</dbReference>
<dbReference type="Proteomes" id="UP000002027">
    <property type="component" value="Chromosome 1"/>
</dbReference>